<dbReference type="EnsemblFungi" id="EJT71460">
    <property type="protein sequence ID" value="EJT71460"/>
    <property type="gene ID" value="GGTG_10717"/>
</dbReference>
<feature type="repeat" description="WD" evidence="3">
    <location>
        <begin position="148"/>
        <end position="170"/>
    </location>
</feature>
<dbReference type="Pfam" id="PF00400">
    <property type="entry name" value="WD40"/>
    <property type="match status" value="3"/>
</dbReference>
<evidence type="ECO:0000256" key="3">
    <source>
        <dbReference type="PROSITE-ProRule" id="PRU00221"/>
    </source>
</evidence>
<evidence type="ECO:0000256" key="1">
    <source>
        <dbReference type="ARBA" id="ARBA00022574"/>
    </source>
</evidence>
<feature type="compositionally biased region" description="Basic and acidic residues" evidence="4">
    <location>
        <begin position="377"/>
        <end position="387"/>
    </location>
</feature>
<dbReference type="EMBL" id="GL385400">
    <property type="protein sequence ID" value="EJT71460.1"/>
    <property type="molecule type" value="Genomic_DNA"/>
</dbReference>
<dbReference type="SMART" id="SM00320">
    <property type="entry name" value="WD40"/>
    <property type="match status" value="6"/>
</dbReference>
<dbReference type="SUPFAM" id="SSF50978">
    <property type="entry name" value="WD40 repeat-like"/>
    <property type="match status" value="1"/>
</dbReference>
<dbReference type="RefSeq" id="XP_009226857.1">
    <property type="nucleotide sequence ID" value="XM_009228593.1"/>
</dbReference>
<dbReference type="PANTHER" id="PTHR22847">
    <property type="entry name" value="WD40 REPEAT PROTEIN"/>
    <property type="match status" value="1"/>
</dbReference>
<evidence type="ECO:0000313" key="7">
    <source>
        <dbReference type="Proteomes" id="UP000006039"/>
    </source>
</evidence>
<dbReference type="GO" id="GO:0043130">
    <property type="term" value="F:ubiquitin binding"/>
    <property type="evidence" value="ECO:0007669"/>
    <property type="project" value="TreeGrafter"/>
</dbReference>
<dbReference type="PROSITE" id="PS00678">
    <property type="entry name" value="WD_REPEATS_1"/>
    <property type="match status" value="2"/>
</dbReference>
<reference evidence="6" key="4">
    <citation type="journal article" date="2015" name="G3 (Bethesda)">
        <title>Genome sequences of three phytopathogenic species of the Magnaporthaceae family of fungi.</title>
        <authorList>
            <person name="Okagaki L.H."/>
            <person name="Nunes C.C."/>
            <person name="Sailsbery J."/>
            <person name="Clay B."/>
            <person name="Brown D."/>
            <person name="John T."/>
            <person name="Oh Y."/>
            <person name="Young N."/>
            <person name="Fitzgerald M."/>
            <person name="Haas B.J."/>
            <person name="Zeng Q."/>
            <person name="Young S."/>
            <person name="Adiconis X."/>
            <person name="Fan L."/>
            <person name="Levin J.Z."/>
            <person name="Mitchell T.K."/>
            <person name="Okubara P.A."/>
            <person name="Farman M.L."/>
            <person name="Kohn L.M."/>
            <person name="Birren B."/>
            <person name="Ma L.-J."/>
            <person name="Dean R.A."/>
        </authorList>
    </citation>
    <scope>NUCLEOTIDE SEQUENCE</scope>
    <source>
        <strain evidence="6">R3-111a-1</strain>
    </source>
</reference>
<evidence type="ECO:0000313" key="6">
    <source>
        <dbReference type="EnsemblFungi" id="EJT71460"/>
    </source>
</evidence>
<dbReference type="PROSITE" id="PS50082">
    <property type="entry name" value="WD_REPEATS_2"/>
    <property type="match status" value="1"/>
</dbReference>
<feature type="region of interest" description="Disordered" evidence="4">
    <location>
        <begin position="1"/>
        <end position="32"/>
    </location>
</feature>
<reference evidence="5" key="2">
    <citation type="submission" date="2010-07" db="EMBL/GenBank/DDBJ databases">
        <authorList>
            <consortium name="The Broad Institute Genome Sequencing Platform"/>
            <consortium name="Broad Institute Genome Sequencing Center for Infectious Disease"/>
            <person name="Ma L.-J."/>
            <person name="Dead R."/>
            <person name="Young S."/>
            <person name="Zeng Q."/>
            <person name="Koehrsen M."/>
            <person name="Alvarado L."/>
            <person name="Berlin A."/>
            <person name="Chapman S.B."/>
            <person name="Chen Z."/>
            <person name="Freedman E."/>
            <person name="Gellesch M."/>
            <person name="Goldberg J."/>
            <person name="Griggs A."/>
            <person name="Gujja S."/>
            <person name="Heilman E.R."/>
            <person name="Heiman D."/>
            <person name="Hepburn T."/>
            <person name="Howarth C."/>
            <person name="Jen D."/>
            <person name="Larson L."/>
            <person name="Mehta T."/>
            <person name="Neiman D."/>
            <person name="Pearson M."/>
            <person name="Roberts A."/>
            <person name="Saif S."/>
            <person name="Shea T."/>
            <person name="Shenoy N."/>
            <person name="Sisk P."/>
            <person name="Stolte C."/>
            <person name="Sykes S."/>
            <person name="Walk T."/>
            <person name="White J."/>
            <person name="Yandava C."/>
            <person name="Haas B."/>
            <person name="Nusbaum C."/>
            <person name="Birren B."/>
        </authorList>
    </citation>
    <scope>NUCLEOTIDE SEQUENCE</scope>
    <source>
        <strain evidence="5">R3-111a-1</strain>
    </source>
</reference>
<dbReference type="GO" id="GO:0000209">
    <property type="term" value="P:protein polyubiquitination"/>
    <property type="evidence" value="ECO:0007669"/>
    <property type="project" value="TreeGrafter"/>
</dbReference>
<reference evidence="7" key="1">
    <citation type="submission" date="2010-07" db="EMBL/GenBank/DDBJ databases">
        <title>The genome sequence of Gaeumannomyces graminis var. tritici strain R3-111a-1.</title>
        <authorList>
            <consortium name="The Broad Institute Genome Sequencing Platform"/>
            <person name="Ma L.-J."/>
            <person name="Dead R."/>
            <person name="Young S."/>
            <person name="Zeng Q."/>
            <person name="Koehrsen M."/>
            <person name="Alvarado L."/>
            <person name="Berlin A."/>
            <person name="Chapman S.B."/>
            <person name="Chen Z."/>
            <person name="Freedman E."/>
            <person name="Gellesch M."/>
            <person name="Goldberg J."/>
            <person name="Griggs A."/>
            <person name="Gujja S."/>
            <person name="Heilman E.R."/>
            <person name="Heiman D."/>
            <person name="Hepburn T."/>
            <person name="Howarth C."/>
            <person name="Jen D."/>
            <person name="Larson L."/>
            <person name="Mehta T."/>
            <person name="Neiman D."/>
            <person name="Pearson M."/>
            <person name="Roberts A."/>
            <person name="Saif S."/>
            <person name="Shea T."/>
            <person name="Shenoy N."/>
            <person name="Sisk P."/>
            <person name="Stolte C."/>
            <person name="Sykes S."/>
            <person name="Walk T."/>
            <person name="White J."/>
            <person name="Yandava C."/>
            <person name="Haas B."/>
            <person name="Nusbaum C."/>
            <person name="Birren B."/>
        </authorList>
    </citation>
    <scope>NUCLEOTIDE SEQUENCE [LARGE SCALE GENOMIC DNA]</scope>
    <source>
        <strain evidence="7">R3-111a-1</strain>
    </source>
</reference>
<organism evidence="5">
    <name type="scientific">Gaeumannomyces tritici (strain R3-111a-1)</name>
    <name type="common">Wheat and barley take-all root rot fungus</name>
    <name type="synonym">Gaeumannomyces graminis var. tritici</name>
    <dbReference type="NCBI Taxonomy" id="644352"/>
    <lineage>
        <taxon>Eukaryota</taxon>
        <taxon>Fungi</taxon>
        <taxon>Dikarya</taxon>
        <taxon>Ascomycota</taxon>
        <taxon>Pezizomycotina</taxon>
        <taxon>Sordariomycetes</taxon>
        <taxon>Sordariomycetidae</taxon>
        <taxon>Magnaporthales</taxon>
        <taxon>Magnaporthaceae</taxon>
        <taxon>Gaeumannomyces</taxon>
    </lineage>
</organism>
<dbReference type="HOGENOM" id="CLU_000288_57_4_1"/>
<dbReference type="VEuPathDB" id="FungiDB:GGTG_10717"/>
<dbReference type="InterPro" id="IPR019775">
    <property type="entry name" value="WD40_repeat_CS"/>
</dbReference>
<gene>
    <name evidence="6" type="primary">20351175</name>
    <name evidence="5" type="ORF">GGTG_10717</name>
</gene>
<name>J3PB44_GAET3</name>
<proteinExistence type="predicted"/>
<dbReference type="GeneID" id="20351175"/>
<dbReference type="AlphaFoldDB" id="J3PB44"/>
<dbReference type="eggNOG" id="KOG0281">
    <property type="taxonomic scope" value="Eukaryota"/>
</dbReference>
<dbReference type="PANTHER" id="PTHR22847:SF681">
    <property type="entry name" value="F-BOX PROTEIN MET30"/>
    <property type="match status" value="1"/>
</dbReference>
<dbReference type="Gene3D" id="2.130.10.10">
    <property type="entry name" value="YVTN repeat-like/Quinoprotein amine dehydrogenase"/>
    <property type="match status" value="2"/>
</dbReference>
<reference evidence="5" key="3">
    <citation type="submission" date="2010-09" db="EMBL/GenBank/DDBJ databases">
        <title>Annotation of Gaeumannomyces graminis var. tritici R3-111a-1.</title>
        <authorList>
            <consortium name="The Broad Institute Genome Sequencing Platform"/>
            <person name="Ma L.-J."/>
            <person name="Dead R."/>
            <person name="Young S.K."/>
            <person name="Zeng Q."/>
            <person name="Gargeya S."/>
            <person name="Fitzgerald M."/>
            <person name="Haas B."/>
            <person name="Abouelleil A."/>
            <person name="Alvarado L."/>
            <person name="Arachchi H.M."/>
            <person name="Berlin A."/>
            <person name="Brown A."/>
            <person name="Chapman S.B."/>
            <person name="Chen Z."/>
            <person name="Dunbar C."/>
            <person name="Freedman E."/>
            <person name="Gearin G."/>
            <person name="Gellesch M."/>
            <person name="Goldberg J."/>
            <person name="Griggs A."/>
            <person name="Gujja S."/>
            <person name="Heiman D."/>
            <person name="Howarth C."/>
            <person name="Larson L."/>
            <person name="Lui A."/>
            <person name="MacDonald P.J.P."/>
            <person name="Mehta T."/>
            <person name="Montmayeur A."/>
            <person name="Murphy C."/>
            <person name="Neiman D."/>
            <person name="Pearson M."/>
            <person name="Priest M."/>
            <person name="Roberts A."/>
            <person name="Saif S."/>
            <person name="Shea T."/>
            <person name="Shenoy N."/>
            <person name="Sisk P."/>
            <person name="Stolte C."/>
            <person name="Sykes S."/>
            <person name="Yandava C."/>
            <person name="Wortman J."/>
            <person name="Nusbaum C."/>
            <person name="Birren B."/>
        </authorList>
    </citation>
    <scope>NUCLEOTIDE SEQUENCE</scope>
    <source>
        <strain evidence="5">R3-111a-1</strain>
    </source>
</reference>
<keyword evidence="1 3" id="KW-0853">WD repeat</keyword>
<keyword evidence="7" id="KW-1185">Reference proteome</keyword>
<dbReference type="STRING" id="644352.J3PB44"/>
<evidence type="ECO:0000313" key="5">
    <source>
        <dbReference type="EMBL" id="EJT71460.1"/>
    </source>
</evidence>
<feature type="compositionally biased region" description="Basic and acidic residues" evidence="4">
    <location>
        <begin position="1"/>
        <end position="11"/>
    </location>
</feature>
<dbReference type="GO" id="GO:0043224">
    <property type="term" value="C:nuclear SCF ubiquitin ligase complex"/>
    <property type="evidence" value="ECO:0007669"/>
    <property type="project" value="TreeGrafter"/>
</dbReference>
<reference evidence="6" key="5">
    <citation type="submission" date="2018-04" db="UniProtKB">
        <authorList>
            <consortium name="EnsemblFungi"/>
        </authorList>
    </citation>
    <scope>IDENTIFICATION</scope>
    <source>
        <strain evidence="6">R3-111a-1</strain>
    </source>
</reference>
<evidence type="ECO:0000256" key="2">
    <source>
        <dbReference type="ARBA" id="ARBA00022737"/>
    </source>
</evidence>
<dbReference type="InterPro" id="IPR001680">
    <property type="entry name" value="WD40_rpt"/>
</dbReference>
<keyword evidence="2" id="KW-0677">Repeat</keyword>
<dbReference type="InterPro" id="IPR015943">
    <property type="entry name" value="WD40/YVTN_repeat-like_dom_sf"/>
</dbReference>
<evidence type="ECO:0000256" key="4">
    <source>
        <dbReference type="SAM" id="MobiDB-lite"/>
    </source>
</evidence>
<dbReference type="OrthoDB" id="6262491at2759"/>
<protein>
    <submittedName>
        <fullName evidence="5">WD repeat-containing protein</fullName>
    </submittedName>
</protein>
<dbReference type="Proteomes" id="UP000006039">
    <property type="component" value="Unassembled WGS sequence"/>
</dbReference>
<dbReference type="InterPro" id="IPR036322">
    <property type="entry name" value="WD40_repeat_dom_sf"/>
</dbReference>
<feature type="region of interest" description="Disordered" evidence="4">
    <location>
        <begin position="377"/>
        <end position="396"/>
    </location>
</feature>
<sequence>MSKSSDPRNFFESDAQQATRERRDAKSSNKYGNPVALKSKILAAIADPRSSSPPAIFVAESAGSVRHVKLGDEPDTKTVYRGPSAPVTCVAVGGAGGSTLFAGSWDKSIWSWDLATGQQGRRYTGHTDFVKTVVCVKLSSGSGSRDILISGGADKRIIVWDVATGKELHVLQDRVTKMLAVQHLAVDPARTTPDEVHLASASSDPHVRRWRVREASWEQVVDEVPDPAAPAGSSDAVTERRTLLEHETGVYRLSFAPGADDGESLDLWTASGDGTAKCLSPQQRGLAVVDSFNHGDHVRALAVVGSWVVTAGRDEDLKYWDRASGELHCALEGHYDEVTDLLALADSRLCSVGIDGTVRTWPLQRAQLDALITEQREAAEGKVKEPEAAAAPQEGLLSIEEEAELAALMDDD</sequence>
<accession>J3PB44</accession>